<gene>
    <name evidence="3" type="ORF">RUM44_009275</name>
</gene>
<keyword evidence="4" id="KW-1185">Reference proteome</keyword>
<proteinExistence type="predicted"/>
<feature type="compositionally biased region" description="Acidic residues" evidence="1">
    <location>
        <begin position="201"/>
        <end position="213"/>
    </location>
</feature>
<dbReference type="PANTHER" id="PTHR46948">
    <property type="entry name" value="RIBONUCLEASE P PROTEIN SUBUNIT P38"/>
    <property type="match status" value="1"/>
</dbReference>
<organism evidence="3 4">
    <name type="scientific">Polyplax serrata</name>
    <name type="common">Common mouse louse</name>
    <dbReference type="NCBI Taxonomy" id="468196"/>
    <lineage>
        <taxon>Eukaryota</taxon>
        <taxon>Metazoa</taxon>
        <taxon>Ecdysozoa</taxon>
        <taxon>Arthropoda</taxon>
        <taxon>Hexapoda</taxon>
        <taxon>Insecta</taxon>
        <taxon>Pterygota</taxon>
        <taxon>Neoptera</taxon>
        <taxon>Paraneoptera</taxon>
        <taxon>Psocodea</taxon>
        <taxon>Troctomorpha</taxon>
        <taxon>Phthiraptera</taxon>
        <taxon>Anoplura</taxon>
        <taxon>Polyplacidae</taxon>
        <taxon>Polyplax</taxon>
    </lineage>
</organism>
<feature type="domain" description="Ribosomal protein eL8/eL30/eS12/Gadd45" evidence="2">
    <location>
        <begin position="86"/>
        <end position="151"/>
    </location>
</feature>
<protein>
    <recommendedName>
        <fullName evidence="2">Ribosomal protein eL8/eL30/eS12/Gadd45 domain-containing protein</fullName>
    </recommendedName>
</protein>
<comment type="caution">
    <text evidence="3">The sequence shown here is derived from an EMBL/GenBank/DDBJ whole genome shotgun (WGS) entry which is preliminary data.</text>
</comment>
<accession>A0ABR1ATR2</accession>
<sequence length="352" mass="40092">MAAPVLTLSEQKKSLSAKKKKKVVRHVLGVPKSLKTQSMVITNEEQEKLAPILGRLLPAAKIPYQDQKSYDADNQKLEKSPEELEAIKVAKNKRYQLAIGVNDLNRSIKKNLIAVALLASDVSPKFLISHLHLLCTNNRIPYLEVPDLRQITQKCLGFPCIALGFRKESNHFNEAIINIQTIFELKSSTFQNECLASDNSNSDEEEEAQDNEDNMSTSDKPFQFLYRTSAKERVFVPELHKKEGKIDKKSEGDFILLGKTDDDVHIDNKSIKNTKLGISSNLVKKEEIKKKKLQLLNLNSSEMIDEQYEVPKKKSKLGWILDKKGEKNNTKFCPTNIIKFQSNENRKKKKNK</sequence>
<dbReference type="PANTHER" id="PTHR46948:SF1">
    <property type="entry name" value="RIBONUCLEASE P PROTEIN SUBUNIT P38"/>
    <property type="match status" value="1"/>
</dbReference>
<dbReference type="Proteomes" id="UP001359485">
    <property type="component" value="Unassembled WGS sequence"/>
</dbReference>
<dbReference type="EMBL" id="JAWJWF010000045">
    <property type="protein sequence ID" value="KAK6626798.1"/>
    <property type="molecule type" value="Genomic_DNA"/>
</dbReference>
<evidence type="ECO:0000256" key="1">
    <source>
        <dbReference type="SAM" id="MobiDB-lite"/>
    </source>
</evidence>
<dbReference type="InterPro" id="IPR004038">
    <property type="entry name" value="Ribosomal_eL8/eL30/eS12/Gad45"/>
</dbReference>
<reference evidence="3 4" key="1">
    <citation type="submission" date="2023-09" db="EMBL/GenBank/DDBJ databases">
        <title>Genomes of two closely related lineages of the louse Polyplax serrata with different host specificities.</title>
        <authorList>
            <person name="Martinu J."/>
            <person name="Tarabai H."/>
            <person name="Stefka J."/>
            <person name="Hypsa V."/>
        </authorList>
    </citation>
    <scope>NUCLEOTIDE SEQUENCE [LARGE SCALE GENOMIC DNA]</scope>
    <source>
        <strain evidence="3">98ZLc_SE</strain>
    </source>
</reference>
<dbReference type="InterPro" id="IPR042848">
    <property type="entry name" value="Rpp38"/>
</dbReference>
<dbReference type="Gene3D" id="3.30.1330.30">
    <property type="match status" value="1"/>
</dbReference>
<evidence type="ECO:0000313" key="3">
    <source>
        <dbReference type="EMBL" id="KAK6626798.1"/>
    </source>
</evidence>
<dbReference type="Pfam" id="PF01248">
    <property type="entry name" value="Ribosomal_L7Ae"/>
    <property type="match status" value="1"/>
</dbReference>
<evidence type="ECO:0000259" key="2">
    <source>
        <dbReference type="Pfam" id="PF01248"/>
    </source>
</evidence>
<dbReference type="SUPFAM" id="SSF55315">
    <property type="entry name" value="L30e-like"/>
    <property type="match status" value="1"/>
</dbReference>
<dbReference type="InterPro" id="IPR029064">
    <property type="entry name" value="Ribosomal_eL30-like_sf"/>
</dbReference>
<name>A0ABR1ATR2_POLSC</name>
<feature type="region of interest" description="Disordered" evidence="1">
    <location>
        <begin position="195"/>
        <end position="219"/>
    </location>
</feature>
<evidence type="ECO:0000313" key="4">
    <source>
        <dbReference type="Proteomes" id="UP001359485"/>
    </source>
</evidence>